<evidence type="ECO:0000313" key="11">
    <source>
        <dbReference type="Proteomes" id="UP000661507"/>
    </source>
</evidence>
<evidence type="ECO:0000256" key="4">
    <source>
        <dbReference type="ARBA" id="ARBA00022764"/>
    </source>
</evidence>
<dbReference type="Gene3D" id="2.60.40.420">
    <property type="entry name" value="Cupredoxins - blue copper proteins"/>
    <property type="match status" value="1"/>
</dbReference>
<feature type="chain" id="PRO_5036766927" description="Blue (type 1) copper domain-containing protein" evidence="8">
    <location>
        <begin position="28"/>
        <end position="111"/>
    </location>
</feature>
<feature type="binding site" evidence="7">
    <location>
        <position position="104"/>
    </location>
    <ligand>
        <name>Cu cation</name>
        <dbReference type="ChEBI" id="CHEBI:23378"/>
    </ligand>
</feature>
<feature type="binding site" evidence="7">
    <location>
        <position position="62"/>
    </location>
    <ligand>
        <name>Cu cation</name>
        <dbReference type="ChEBI" id="CHEBI:23378"/>
    </ligand>
</feature>
<dbReference type="InterPro" id="IPR052721">
    <property type="entry name" value="ET_Amicyanin"/>
</dbReference>
<dbReference type="GO" id="GO:0005507">
    <property type="term" value="F:copper ion binding"/>
    <property type="evidence" value="ECO:0007669"/>
    <property type="project" value="InterPro"/>
</dbReference>
<feature type="binding site" evidence="7">
    <location>
        <position position="101"/>
    </location>
    <ligand>
        <name>Cu cation</name>
        <dbReference type="ChEBI" id="CHEBI:23378"/>
    </ligand>
</feature>
<evidence type="ECO:0000256" key="5">
    <source>
        <dbReference type="ARBA" id="ARBA00022982"/>
    </source>
</evidence>
<name>A0A917NSX6_9PROT</name>
<keyword evidence="6 7" id="KW-0186">Copper</keyword>
<evidence type="ECO:0000256" key="6">
    <source>
        <dbReference type="ARBA" id="ARBA00023008"/>
    </source>
</evidence>
<dbReference type="PROSITE" id="PS51318">
    <property type="entry name" value="TAT"/>
    <property type="match status" value="1"/>
</dbReference>
<sequence length="111" mass="12207">MSLPPMRRRELFAGAALTLAVIPAARAATARIVIDDYAFQPMELRIAAGTAVTWENRDSSPHNVVSSATPRVFRSRTMGTGEGFSFTFAEPGTYRYFCSLHPHMQAVVMVT</sequence>
<evidence type="ECO:0000256" key="3">
    <source>
        <dbReference type="ARBA" id="ARBA00022723"/>
    </source>
</evidence>
<dbReference type="GO" id="GO:0009055">
    <property type="term" value="F:electron transfer activity"/>
    <property type="evidence" value="ECO:0007669"/>
    <property type="project" value="InterPro"/>
</dbReference>
<dbReference type="PANTHER" id="PTHR36507:SF1">
    <property type="entry name" value="BLL1555 PROTEIN"/>
    <property type="match status" value="1"/>
</dbReference>
<feature type="binding site" evidence="7">
    <location>
        <position position="98"/>
    </location>
    <ligand>
        <name>Cu cation</name>
        <dbReference type="ChEBI" id="CHEBI:23378"/>
    </ligand>
</feature>
<organism evidence="10 11">
    <name type="scientific">Neoroseomonas lacus</name>
    <dbReference type="NCBI Taxonomy" id="287609"/>
    <lineage>
        <taxon>Bacteria</taxon>
        <taxon>Pseudomonadati</taxon>
        <taxon>Pseudomonadota</taxon>
        <taxon>Alphaproteobacteria</taxon>
        <taxon>Acetobacterales</taxon>
        <taxon>Acetobacteraceae</taxon>
        <taxon>Neoroseomonas</taxon>
    </lineage>
</organism>
<evidence type="ECO:0000256" key="2">
    <source>
        <dbReference type="ARBA" id="ARBA00022448"/>
    </source>
</evidence>
<dbReference type="RefSeq" id="WP_188969267.1">
    <property type="nucleotide sequence ID" value="NZ_BMKW01000009.1"/>
</dbReference>
<dbReference type="InterPro" id="IPR006311">
    <property type="entry name" value="TAT_signal"/>
</dbReference>
<dbReference type="EMBL" id="BMKW01000009">
    <property type="protein sequence ID" value="GGJ25891.1"/>
    <property type="molecule type" value="Genomic_DNA"/>
</dbReference>
<keyword evidence="5" id="KW-0249">Electron transport</keyword>
<comment type="subcellular location">
    <subcellularLocation>
        <location evidence="1">Periplasm</location>
    </subcellularLocation>
</comment>
<evidence type="ECO:0000259" key="9">
    <source>
        <dbReference type="Pfam" id="PF00127"/>
    </source>
</evidence>
<keyword evidence="3 7" id="KW-0479">Metal-binding</keyword>
<comment type="cofactor">
    <cofactor evidence="7">
        <name>Cu cation</name>
        <dbReference type="ChEBI" id="CHEBI:23378"/>
    </cofactor>
    <text evidence="7">Binds 1 copper ion per subunit.</text>
</comment>
<dbReference type="Proteomes" id="UP000661507">
    <property type="component" value="Unassembled WGS sequence"/>
</dbReference>
<evidence type="ECO:0000256" key="1">
    <source>
        <dbReference type="ARBA" id="ARBA00004418"/>
    </source>
</evidence>
<dbReference type="PANTHER" id="PTHR36507">
    <property type="entry name" value="BLL1555 PROTEIN"/>
    <property type="match status" value="1"/>
</dbReference>
<proteinExistence type="predicted"/>
<dbReference type="InterPro" id="IPR002386">
    <property type="entry name" value="Amicyanin/Pseudoazurin"/>
</dbReference>
<accession>A0A917NSX6</accession>
<dbReference type="InterPro" id="IPR008972">
    <property type="entry name" value="Cupredoxin"/>
</dbReference>
<dbReference type="GO" id="GO:0042597">
    <property type="term" value="C:periplasmic space"/>
    <property type="evidence" value="ECO:0007669"/>
    <property type="project" value="UniProtKB-SubCell"/>
</dbReference>
<reference evidence="10" key="1">
    <citation type="journal article" date="2014" name="Int. J. Syst. Evol. Microbiol.">
        <title>Complete genome sequence of Corynebacterium casei LMG S-19264T (=DSM 44701T), isolated from a smear-ripened cheese.</title>
        <authorList>
            <consortium name="US DOE Joint Genome Institute (JGI-PGF)"/>
            <person name="Walter F."/>
            <person name="Albersmeier A."/>
            <person name="Kalinowski J."/>
            <person name="Ruckert C."/>
        </authorList>
    </citation>
    <scope>NUCLEOTIDE SEQUENCE</scope>
    <source>
        <strain evidence="10">CGMCC 1.3617</strain>
    </source>
</reference>
<keyword evidence="2" id="KW-0813">Transport</keyword>
<feature type="domain" description="Blue (type 1) copper" evidence="9">
    <location>
        <begin position="35"/>
        <end position="110"/>
    </location>
</feature>
<dbReference type="PRINTS" id="PR00155">
    <property type="entry name" value="AMICYANIN"/>
</dbReference>
<keyword evidence="11" id="KW-1185">Reference proteome</keyword>
<gene>
    <name evidence="10" type="ORF">GCM10011320_36550</name>
</gene>
<dbReference type="InterPro" id="IPR000923">
    <property type="entry name" value="BlueCu_1"/>
</dbReference>
<dbReference type="AlphaFoldDB" id="A0A917NSX6"/>
<evidence type="ECO:0000256" key="8">
    <source>
        <dbReference type="SAM" id="SignalP"/>
    </source>
</evidence>
<dbReference type="SUPFAM" id="SSF49503">
    <property type="entry name" value="Cupredoxins"/>
    <property type="match status" value="1"/>
</dbReference>
<evidence type="ECO:0000256" key="7">
    <source>
        <dbReference type="PIRSR" id="PIRSR602386-1"/>
    </source>
</evidence>
<comment type="caution">
    <text evidence="10">The sequence shown here is derived from an EMBL/GenBank/DDBJ whole genome shotgun (WGS) entry which is preliminary data.</text>
</comment>
<dbReference type="Pfam" id="PF00127">
    <property type="entry name" value="Copper-bind"/>
    <property type="match status" value="1"/>
</dbReference>
<reference evidence="10" key="2">
    <citation type="submission" date="2020-09" db="EMBL/GenBank/DDBJ databases">
        <authorList>
            <person name="Sun Q."/>
            <person name="Zhou Y."/>
        </authorList>
    </citation>
    <scope>NUCLEOTIDE SEQUENCE</scope>
    <source>
        <strain evidence="10">CGMCC 1.3617</strain>
    </source>
</reference>
<evidence type="ECO:0000313" key="10">
    <source>
        <dbReference type="EMBL" id="GGJ25891.1"/>
    </source>
</evidence>
<keyword evidence="4" id="KW-0574">Periplasm</keyword>
<feature type="signal peptide" evidence="8">
    <location>
        <begin position="1"/>
        <end position="27"/>
    </location>
</feature>
<keyword evidence="8" id="KW-0732">Signal</keyword>
<protein>
    <recommendedName>
        <fullName evidence="9">Blue (type 1) copper domain-containing protein</fullName>
    </recommendedName>
</protein>